<dbReference type="PRINTS" id="PR00261">
    <property type="entry name" value="LDLRECEPTOR"/>
</dbReference>
<dbReference type="EMBL" id="BMAV01016640">
    <property type="protein sequence ID" value="GFY67602.1"/>
    <property type="molecule type" value="Genomic_DNA"/>
</dbReference>
<dbReference type="PANTHER" id="PTHR24270">
    <property type="entry name" value="LOW-DENSITY LIPOPROTEIN RECEPTOR-RELATED"/>
    <property type="match status" value="1"/>
</dbReference>
<evidence type="ECO:0000256" key="2">
    <source>
        <dbReference type="ARBA" id="ARBA00004479"/>
    </source>
</evidence>
<protein>
    <submittedName>
        <fullName evidence="16">Uncharacterized protein</fullName>
    </submittedName>
</protein>
<evidence type="ECO:0000313" key="16">
    <source>
        <dbReference type="EMBL" id="GFY67602.1"/>
    </source>
</evidence>
<dbReference type="FunFam" id="4.10.400.10:FF:000009">
    <property type="entry name" value="Low-density lipoprotein receptor-related protein 1"/>
    <property type="match status" value="1"/>
</dbReference>
<keyword evidence="17" id="KW-1185">Reference proteome</keyword>
<reference evidence="16" key="1">
    <citation type="submission" date="2020-08" db="EMBL/GenBank/DDBJ databases">
        <title>Multicomponent nature underlies the extraordinary mechanical properties of spider dragline silk.</title>
        <authorList>
            <person name="Kono N."/>
            <person name="Nakamura H."/>
            <person name="Mori M."/>
            <person name="Yoshida Y."/>
            <person name="Ohtoshi R."/>
            <person name="Malay A.D."/>
            <person name="Moran D.A.P."/>
            <person name="Tomita M."/>
            <person name="Numata K."/>
            <person name="Arakawa K."/>
        </authorList>
    </citation>
    <scope>NUCLEOTIDE SEQUENCE</scope>
</reference>
<evidence type="ECO:0000256" key="14">
    <source>
        <dbReference type="PROSITE-ProRule" id="PRU00124"/>
    </source>
</evidence>
<dbReference type="GO" id="GO:0005886">
    <property type="term" value="C:plasma membrane"/>
    <property type="evidence" value="ECO:0007669"/>
    <property type="project" value="TreeGrafter"/>
</dbReference>
<evidence type="ECO:0000256" key="12">
    <source>
        <dbReference type="ARBA" id="ARBA00023170"/>
    </source>
</evidence>
<evidence type="ECO:0000256" key="6">
    <source>
        <dbReference type="ARBA" id="ARBA00022729"/>
    </source>
</evidence>
<evidence type="ECO:0000256" key="15">
    <source>
        <dbReference type="SAM" id="SignalP"/>
    </source>
</evidence>
<sequence length="189" mass="21911">MGNYNRLVFILLLITGTLAADQYVRQRLFQGNGPCSYEQFRCFNNKCIHRERFCNGKNDCGDNSDENYCNVHSCPSSMNLACTNDYYHKCIQPLWKCNGYADCPYSTDEHDCKVETSLEPNFIYGKKILALNWIYQLRKEEPLRKWGSDVARIAVALHLANDTRFHKGSTFRKEIIYELSLNLLSKLAL</sequence>
<dbReference type="GO" id="GO:0006897">
    <property type="term" value="P:endocytosis"/>
    <property type="evidence" value="ECO:0007669"/>
    <property type="project" value="UniProtKB-KW"/>
</dbReference>
<evidence type="ECO:0000256" key="3">
    <source>
        <dbReference type="ARBA" id="ARBA00022536"/>
    </source>
</evidence>
<name>A0A8X6Y8Q5_9ARAC</name>
<comment type="subcellular location">
    <subcellularLocation>
        <location evidence="1">Endomembrane system</location>
    </subcellularLocation>
    <subcellularLocation>
        <location evidence="2">Membrane</location>
        <topology evidence="2">Single-pass type I membrane protein</topology>
    </subcellularLocation>
</comment>
<dbReference type="SMART" id="SM00192">
    <property type="entry name" value="LDLa"/>
    <property type="match status" value="2"/>
</dbReference>
<gene>
    <name evidence="16" type="primary">AVEN_198860_2</name>
    <name evidence="16" type="ORF">TNIN_480101</name>
</gene>
<evidence type="ECO:0000256" key="11">
    <source>
        <dbReference type="ARBA" id="ARBA00023157"/>
    </source>
</evidence>
<dbReference type="Gene3D" id="4.10.400.10">
    <property type="entry name" value="Low-density Lipoprotein Receptor"/>
    <property type="match status" value="2"/>
</dbReference>
<evidence type="ECO:0000256" key="10">
    <source>
        <dbReference type="ARBA" id="ARBA00023136"/>
    </source>
</evidence>
<keyword evidence="5" id="KW-0812">Transmembrane</keyword>
<evidence type="ECO:0000256" key="13">
    <source>
        <dbReference type="ARBA" id="ARBA00023180"/>
    </source>
</evidence>
<dbReference type="Proteomes" id="UP000886998">
    <property type="component" value="Unassembled WGS sequence"/>
</dbReference>
<evidence type="ECO:0000256" key="5">
    <source>
        <dbReference type="ARBA" id="ARBA00022692"/>
    </source>
</evidence>
<feature type="chain" id="PRO_5036492353" evidence="15">
    <location>
        <begin position="20"/>
        <end position="189"/>
    </location>
</feature>
<evidence type="ECO:0000313" key="17">
    <source>
        <dbReference type="Proteomes" id="UP000886998"/>
    </source>
</evidence>
<evidence type="ECO:0000256" key="8">
    <source>
        <dbReference type="ARBA" id="ARBA00022837"/>
    </source>
</evidence>
<dbReference type="AlphaFoldDB" id="A0A8X6Y8Q5"/>
<dbReference type="Pfam" id="PF00057">
    <property type="entry name" value="Ldl_recept_a"/>
    <property type="match status" value="1"/>
</dbReference>
<feature type="disulfide bond" evidence="14">
    <location>
        <begin position="97"/>
        <end position="112"/>
    </location>
</feature>
<feature type="signal peptide" evidence="15">
    <location>
        <begin position="1"/>
        <end position="19"/>
    </location>
</feature>
<dbReference type="SUPFAM" id="SSF57424">
    <property type="entry name" value="LDL receptor-like module"/>
    <property type="match status" value="2"/>
</dbReference>
<dbReference type="PROSITE" id="PS01209">
    <property type="entry name" value="LDLRA_1"/>
    <property type="match status" value="1"/>
</dbReference>
<keyword evidence="7" id="KW-0677">Repeat</keyword>
<evidence type="ECO:0000256" key="4">
    <source>
        <dbReference type="ARBA" id="ARBA00022583"/>
    </source>
</evidence>
<dbReference type="PROSITE" id="PS50068">
    <property type="entry name" value="LDLRA_2"/>
    <property type="match status" value="2"/>
</dbReference>
<dbReference type="InterPro" id="IPR002172">
    <property type="entry name" value="LDrepeatLR_classA_rpt"/>
</dbReference>
<proteinExistence type="predicted"/>
<accession>A0A8X6Y8Q5</accession>
<dbReference type="PANTHER" id="PTHR24270:SF8">
    <property type="entry name" value="LD11117P-RELATED"/>
    <property type="match status" value="1"/>
</dbReference>
<keyword evidence="13" id="KW-0325">Glycoprotein</keyword>
<keyword evidence="4" id="KW-0254">Endocytosis</keyword>
<keyword evidence="9" id="KW-1133">Transmembrane helix</keyword>
<evidence type="ECO:0000256" key="1">
    <source>
        <dbReference type="ARBA" id="ARBA00004308"/>
    </source>
</evidence>
<dbReference type="InterPro" id="IPR050685">
    <property type="entry name" value="LDLR"/>
</dbReference>
<comment type="caution">
    <text evidence="16">The sequence shown here is derived from an EMBL/GenBank/DDBJ whole genome shotgun (WGS) entry which is preliminary data.</text>
</comment>
<keyword evidence="8" id="KW-0106">Calcium</keyword>
<evidence type="ECO:0000256" key="7">
    <source>
        <dbReference type="ARBA" id="ARBA00022737"/>
    </source>
</evidence>
<dbReference type="InterPro" id="IPR036055">
    <property type="entry name" value="LDL_receptor-like_sf"/>
</dbReference>
<keyword evidence="6 15" id="KW-0732">Signal</keyword>
<feature type="disulfide bond" evidence="14">
    <location>
        <begin position="54"/>
        <end position="69"/>
    </location>
</feature>
<keyword evidence="12" id="KW-0675">Receptor</keyword>
<comment type="caution">
    <text evidence="14">Lacks conserved residue(s) required for the propagation of feature annotation.</text>
</comment>
<dbReference type="GO" id="GO:0012505">
    <property type="term" value="C:endomembrane system"/>
    <property type="evidence" value="ECO:0007669"/>
    <property type="project" value="UniProtKB-SubCell"/>
</dbReference>
<dbReference type="InterPro" id="IPR023415">
    <property type="entry name" value="LDLR_class-A_CS"/>
</dbReference>
<evidence type="ECO:0000256" key="9">
    <source>
        <dbReference type="ARBA" id="ARBA00022989"/>
    </source>
</evidence>
<feature type="disulfide bond" evidence="14">
    <location>
        <begin position="35"/>
        <end position="47"/>
    </location>
</feature>
<feature type="disulfide bond" evidence="14">
    <location>
        <begin position="42"/>
        <end position="60"/>
    </location>
</feature>
<organism evidence="16 17">
    <name type="scientific">Trichonephila inaurata madagascariensis</name>
    <dbReference type="NCBI Taxonomy" id="2747483"/>
    <lineage>
        <taxon>Eukaryota</taxon>
        <taxon>Metazoa</taxon>
        <taxon>Ecdysozoa</taxon>
        <taxon>Arthropoda</taxon>
        <taxon>Chelicerata</taxon>
        <taxon>Arachnida</taxon>
        <taxon>Araneae</taxon>
        <taxon>Araneomorphae</taxon>
        <taxon>Entelegynae</taxon>
        <taxon>Araneoidea</taxon>
        <taxon>Nephilidae</taxon>
        <taxon>Trichonephila</taxon>
        <taxon>Trichonephila inaurata</taxon>
    </lineage>
</organism>
<keyword evidence="11 14" id="KW-1015">Disulfide bond</keyword>
<keyword evidence="10" id="KW-0472">Membrane</keyword>
<keyword evidence="3" id="KW-0245">EGF-like domain</keyword>
<dbReference type="CDD" id="cd00112">
    <property type="entry name" value="LDLa"/>
    <property type="match status" value="2"/>
</dbReference>
<dbReference type="OrthoDB" id="6417921at2759"/>